<reference evidence="3" key="1">
    <citation type="submission" date="2016-06" db="UniProtKB">
        <authorList>
            <consortium name="WormBaseParasite"/>
        </authorList>
    </citation>
    <scope>IDENTIFICATION</scope>
</reference>
<proteinExistence type="predicted"/>
<evidence type="ECO:0000313" key="2">
    <source>
        <dbReference type="Proteomes" id="UP000270296"/>
    </source>
</evidence>
<evidence type="ECO:0000313" key="1">
    <source>
        <dbReference type="EMBL" id="VDP44593.1"/>
    </source>
</evidence>
<accession>A0A183J7Z4</accession>
<reference evidence="1 2" key="2">
    <citation type="submission" date="2018-11" db="EMBL/GenBank/DDBJ databases">
        <authorList>
            <consortium name="Pathogen Informatics"/>
        </authorList>
    </citation>
    <scope>NUCLEOTIDE SEQUENCE [LARGE SCALE GENOMIC DNA]</scope>
</reference>
<dbReference type="WBParaSite" id="SBAD_0001239201-mRNA-1">
    <property type="protein sequence ID" value="SBAD_0001239201-mRNA-1"/>
    <property type="gene ID" value="SBAD_0001239201"/>
</dbReference>
<sequence>MNKKLLVQEESHHEVDMSTKNEIYFGLFDQRHVMRDVAVVPSFDINSVLRQLRFAPSCEEKMFMRALLVPNRTQRSKVGLQVCISSIDWSLKDSCNDDY</sequence>
<keyword evidence="2" id="KW-1185">Reference proteome</keyword>
<protein>
    <submittedName>
        <fullName evidence="3">ATP-dependent DNA helicase</fullName>
    </submittedName>
</protein>
<evidence type="ECO:0000313" key="3">
    <source>
        <dbReference type="WBParaSite" id="SBAD_0001239201-mRNA-1"/>
    </source>
</evidence>
<dbReference type="AlphaFoldDB" id="A0A183J7Z4"/>
<organism evidence="3">
    <name type="scientific">Soboliphyme baturini</name>
    <dbReference type="NCBI Taxonomy" id="241478"/>
    <lineage>
        <taxon>Eukaryota</taxon>
        <taxon>Metazoa</taxon>
        <taxon>Ecdysozoa</taxon>
        <taxon>Nematoda</taxon>
        <taxon>Enoplea</taxon>
        <taxon>Dorylaimia</taxon>
        <taxon>Dioctophymatida</taxon>
        <taxon>Dioctophymatoidea</taxon>
        <taxon>Soboliphymatidae</taxon>
        <taxon>Soboliphyme</taxon>
    </lineage>
</organism>
<dbReference type="EMBL" id="UZAM01016753">
    <property type="protein sequence ID" value="VDP44593.1"/>
    <property type="molecule type" value="Genomic_DNA"/>
</dbReference>
<dbReference type="Proteomes" id="UP000270296">
    <property type="component" value="Unassembled WGS sequence"/>
</dbReference>
<name>A0A183J7Z4_9BILA</name>
<gene>
    <name evidence="1" type="ORF">SBAD_LOCUS11992</name>
</gene>